<keyword evidence="4" id="KW-1185">Reference proteome</keyword>
<dbReference type="InterPro" id="IPR006615">
    <property type="entry name" value="Pept_C19_DUSP"/>
</dbReference>
<protein>
    <recommendedName>
        <fullName evidence="2">DUSP domain-containing protein</fullName>
    </recommendedName>
</protein>
<dbReference type="OrthoDB" id="73004at2759"/>
<dbReference type="Pfam" id="PF06337">
    <property type="entry name" value="DUSP"/>
    <property type="match status" value="1"/>
</dbReference>
<evidence type="ECO:0000313" key="4">
    <source>
        <dbReference type="Proteomes" id="UP000230750"/>
    </source>
</evidence>
<evidence type="ECO:0000256" key="1">
    <source>
        <dbReference type="SAM" id="MobiDB-lite"/>
    </source>
</evidence>
<dbReference type="Gene3D" id="3.30.2230.10">
    <property type="entry name" value="DUSP-like"/>
    <property type="match status" value="1"/>
</dbReference>
<dbReference type="GO" id="GO:0004843">
    <property type="term" value="F:cysteine-type deubiquitinase activity"/>
    <property type="evidence" value="ECO:0007669"/>
    <property type="project" value="InterPro"/>
</dbReference>
<evidence type="ECO:0000313" key="3">
    <source>
        <dbReference type="EMBL" id="PIK44927.1"/>
    </source>
</evidence>
<dbReference type="InterPro" id="IPR035927">
    <property type="entry name" value="DUSP-like_sf"/>
</dbReference>
<accession>A0A2G8KAB2</accession>
<dbReference type="EMBL" id="MRZV01000744">
    <property type="protein sequence ID" value="PIK44927.1"/>
    <property type="molecule type" value="Genomic_DNA"/>
</dbReference>
<feature type="domain" description="DUSP" evidence="2">
    <location>
        <begin position="69"/>
        <end position="168"/>
    </location>
</feature>
<reference evidence="3 4" key="1">
    <citation type="journal article" date="2017" name="PLoS Biol.">
        <title>The sea cucumber genome provides insights into morphological evolution and visceral regeneration.</title>
        <authorList>
            <person name="Zhang X."/>
            <person name="Sun L."/>
            <person name="Yuan J."/>
            <person name="Sun Y."/>
            <person name="Gao Y."/>
            <person name="Zhang L."/>
            <person name="Li S."/>
            <person name="Dai H."/>
            <person name="Hamel J.F."/>
            <person name="Liu C."/>
            <person name="Yu Y."/>
            <person name="Liu S."/>
            <person name="Lin W."/>
            <person name="Guo K."/>
            <person name="Jin S."/>
            <person name="Xu P."/>
            <person name="Storey K.B."/>
            <person name="Huan P."/>
            <person name="Zhang T."/>
            <person name="Zhou Y."/>
            <person name="Zhang J."/>
            <person name="Lin C."/>
            <person name="Li X."/>
            <person name="Xing L."/>
            <person name="Huo D."/>
            <person name="Sun M."/>
            <person name="Wang L."/>
            <person name="Mercier A."/>
            <person name="Li F."/>
            <person name="Yang H."/>
            <person name="Xiang J."/>
        </authorList>
    </citation>
    <scope>NUCLEOTIDE SEQUENCE [LARGE SCALE GENOMIC DNA]</scope>
    <source>
        <strain evidence="3">Shaxun</strain>
        <tissue evidence="3">Muscle</tissue>
    </source>
</reference>
<dbReference type="Proteomes" id="UP000230750">
    <property type="component" value="Unassembled WGS sequence"/>
</dbReference>
<evidence type="ECO:0000259" key="2">
    <source>
        <dbReference type="PROSITE" id="PS51283"/>
    </source>
</evidence>
<feature type="compositionally biased region" description="Acidic residues" evidence="1">
    <location>
        <begin position="175"/>
        <end position="196"/>
    </location>
</feature>
<dbReference type="AlphaFoldDB" id="A0A2G8KAB2"/>
<dbReference type="SMART" id="SM00695">
    <property type="entry name" value="DUSP"/>
    <property type="match status" value="1"/>
</dbReference>
<dbReference type="PROSITE" id="PS51283">
    <property type="entry name" value="DUSP"/>
    <property type="match status" value="1"/>
</dbReference>
<organism evidence="3 4">
    <name type="scientific">Stichopus japonicus</name>
    <name type="common">Sea cucumber</name>
    <dbReference type="NCBI Taxonomy" id="307972"/>
    <lineage>
        <taxon>Eukaryota</taxon>
        <taxon>Metazoa</taxon>
        <taxon>Echinodermata</taxon>
        <taxon>Eleutherozoa</taxon>
        <taxon>Echinozoa</taxon>
        <taxon>Holothuroidea</taxon>
        <taxon>Aspidochirotacea</taxon>
        <taxon>Aspidochirotida</taxon>
        <taxon>Stichopodidae</taxon>
        <taxon>Apostichopus</taxon>
    </lineage>
</organism>
<proteinExistence type="predicted"/>
<gene>
    <name evidence="3" type="ORF">BSL78_18211</name>
</gene>
<name>A0A2G8KAB2_STIJA</name>
<dbReference type="SUPFAM" id="SSF143791">
    <property type="entry name" value="DUSP-like"/>
    <property type="match status" value="1"/>
</dbReference>
<sequence>MRLLREFLLAGGSKIHTMCRSDWDLRKAPLVPRAAVCRVVTWFGGGPVVNHLSLNPCGICQAEILQLTRRRDEELNKFVELHEAFTSNNSRGDDIYYISLAWFNQWEAFVKAKEQDPPGPIDNKPIAIIKDGHAFNRPVGGSAQISEDTWKYFSIYDGGPEIILHASRPALPDTLETEDEEEEDEEEQAEETIAEK</sequence>
<dbReference type="STRING" id="307972.A0A2G8KAB2"/>
<feature type="region of interest" description="Disordered" evidence="1">
    <location>
        <begin position="167"/>
        <end position="196"/>
    </location>
</feature>
<comment type="caution">
    <text evidence="3">The sequence shown here is derived from an EMBL/GenBank/DDBJ whole genome shotgun (WGS) entry which is preliminary data.</text>
</comment>